<protein>
    <submittedName>
        <fullName evidence="13">Variant surface glycoprotein</fullName>
    </submittedName>
</protein>
<dbReference type="GO" id="GO:0098552">
    <property type="term" value="C:side of membrane"/>
    <property type="evidence" value="ECO:0007669"/>
    <property type="project" value="UniProtKB-KW"/>
</dbReference>
<feature type="domain" description="Trypanosome variant surface glycoprotein C-terminal" evidence="11">
    <location>
        <begin position="411"/>
        <end position="526"/>
    </location>
</feature>
<dbReference type="Pfam" id="PF10659">
    <property type="entry name" value="Trypan_glycop_C"/>
    <property type="match status" value="1"/>
</dbReference>
<evidence type="ECO:0000256" key="10">
    <source>
        <dbReference type="SAM" id="SignalP"/>
    </source>
</evidence>
<dbReference type="InterPro" id="IPR025932">
    <property type="entry name" value="Trypano_VSG_B_N_dom"/>
</dbReference>
<evidence type="ECO:0000256" key="5">
    <source>
        <dbReference type="ARBA" id="ARBA00022729"/>
    </source>
</evidence>
<feature type="region of interest" description="Disordered" evidence="9">
    <location>
        <begin position="392"/>
        <end position="414"/>
    </location>
</feature>
<evidence type="ECO:0000256" key="3">
    <source>
        <dbReference type="ARBA" id="ARBA00022475"/>
    </source>
</evidence>
<evidence type="ECO:0000256" key="6">
    <source>
        <dbReference type="ARBA" id="ARBA00023136"/>
    </source>
</evidence>
<evidence type="ECO:0000313" key="13">
    <source>
        <dbReference type="EMBL" id="ARB50542.1"/>
    </source>
</evidence>
<comment type="function">
    <text evidence="1">VSG forms a coat on the surface of the parasite. The trypanosome evades the immune response of the host by expressing a series of antigenically distinct VSGs from an estimated 1000 VSG genes.</text>
</comment>
<proteinExistence type="predicted"/>
<organism evidence="13">
    <name type="scientific">Trypanosoma brucei</name>
    <dbReference type="NCBI Taxonomy" id="5691"/>
    <lineage>
        <taxon>Eukaryota</taxon>
        <taxon>Discoba</taxon>
        <taxon>Euglenozoa</taxon>
        <taxon>Kinetoplastea</taxon>
        <taxon>Metakinetoplastina</taxon>
        <taxon>Trypanosomatida</taxon>
        <taxon>Trypanosomatidae</taxon>
        <taxon>Trypanosoma</taxon>
    </lineage>
</organism>
<evidence type="ECO:0000256" key="2">
    <source>
        <dbReference type="ARBA" id="ARBA00004609"/>
    </source>
</evidence>
<accession>A0A1V0FXS7</accession>
<comment type="subcellular location">
    <subcellularLocation>
        <location evidence="2">Cell membrane</location>
        <topology evidence="2">Lipid-anchor</topology>
        <topology evidence="2">GPI-anchor</topology>
    </subcellularLocation>
</comment>
<keyword evidence="3" id="KW-1003">Cell membrane</keyword>
<reference evidence="13" key="1">
    <citation type="submission" date="2016-12" db="EMBL/GenBank/DDBJ databases">
        <title>Extending the VSGnome of Trypanosoma brucei strain TREU927.</title>
        <authorList>
            <person name="Cross G.A."/>
        </authorList>
    </citation>
    <scope>NUCLEOTIDE SEQUENCE</scope>
    <source>
        <strain evidence="13">Tb927.99.132</strain>
    </source>
</reference>
<feature type="region of interest" description="Disordered" evidence="9">
    <location>
        <begin position="430"/>
        <end position="461"/>
    </location>
</feature>
<feature type="signal peptide" evidence="10">
    <location>
        <begin position="1"/>
        <end position="22"/>
    </location>
</feature>
<dbReference type="AlphaFoldDB" id="A0A1V0FXS7"/>
<sequence length="527" mass="55065">MAATTLQLIFLLSVAKLQTGQAAPPAADENAAPFGVLCNVLKAAQTAMPNFAISDTVKQIAFDAKALNLSLSAPEAAAELADTKTTDETKLKASGIAKKIVDELSFGTAKAMATRAQELKKTKAYADLSPTALTPAQMHQLQHKIALIATTAGNIDDLNIKKTVQEATTNLNKAIYGSETIDDKIKLVDAASHTSRDKSCGKIGDNNDNSIAGNSLKGDIMCLCAKSSGGGATQVCGSELPAMTADGSAATELEADWKKLKAWCKPPTDSSTTAPGLLAAAAAAEAYIAASAGQQAKATHIIGKHHDTTTTACDAGDTSGSNQGACVYYGRKIGAQRKIQINWLQNLRTAAAEIEKATTAYSTSQMLTTELTRLNESLAALAVAAQLKSEQHQATPAPATNEKHKTEVSDCTNHSTNSTCTKNNNCKWEGQTETDGTCKPKTGTENTAAGTGEAATEGTAATTGCAKHGTKANCENDKTGDKQNCAWRKGKEGEDDKDTEKCRNGSFLLNKHFALTVVSAAFVALLF</sequence>
<keyword evidence="8" id="KW-0449">Lipoprotein</keyword>
<evidence type="ECO:0000256" key="9">
    <source>
        <dbReference type="SAM" id="MobiDB-lite"/>
    </source>
</evidence>
<evidence type="ECO:0000259" key="12">
    <source>
        <dbReference type="Pfam" id="PF13206"/>
    </source>
</evidence>
<keyword evidence="7" id="KW-0325">Glycoprotein</keyword>
<dbReference type="InterPro" id="IPR019609">
    <property type="entry name" value="Variant_surf_glycoprt_trypan_C"/>
</dbReference>
<keyword evidence="6" id="KW-0472">Membrane</keyword>
<evidence type="ECO:0000259" key="11">
    <source>
        <dbReference type="Pfam" id="PF10659"/>
    </source>
</evidence>
<feature type="domain" description="Trypanosome variant surface glycoprotein B-type N-terminal" evidence="12">
    <location>
        <begin position="21"/>
        <end position="372"/>
    </location>
</feature>
<evidence type="ECO:0000256" key="4">
    <source>
        <dbReference type="ARBA" id="ARBA00022622"/>
    </source>
</evidence>
<dbReference type="Pfam" id="PF13206">
    <property type="entry name" value="VSG_B"/>
    <property type="match status" value="1"/>
</dbReference>
<keyword evidence="5 10" id="KW-0732">Signal</keyword>
<evidence type="ECO:0000256" key="1">
    <source>
        <dbReference type="ARBA" id="ARBA00002523"/>
    </source>
</evidence>
<dbReference type="VEuPathDB" id="TriTrypDB:Tb427_000720000"/>
<keyword evidence="4" id="KW-0336">GPI-anchor</keyword>
<evidence type="ECO:0000256" key="8">
    <source>
        <dbReference type="ARBA" id="ARBA00023288"/>
    </source>
</evidence>
<feature type="compositionally biased region" description="Low complexity" evidence="9">
    <location>
        <begin position="443"/>
        <end position="461"/>
    </location>
</feature>
<evidence type="ECO:0000256" key="7">
    <source>
        <dbReference type="ARBA" id="ARBA00023180"/>
    </source>
</evidence>
<dbReference type="GO" id="GO:0005886">
    <property type="term" value="C:plasma membrane"/>
    <property type="evidence" value="ECO:0007669"/>
    <property type="project" value="UniProtKB-SubCell"/>
</dbReference>
<dbReference type="EMBL" id="KY404291">
    <property type="protein sequence ID" value="ARB50542.1"/>
    <property type="molecule type" value="Genomic_DNA"/>
</dbReference>
<feature type="chain" id="PRO_5012120771" evidence="10">
    <location>
        <begin position="23"/>
        <end position="527"/>
    </location>
</feature>
<name>A0A1V0FXS7_9TRYP</name>